<dbReference type="InterPro" id="IPR012341">
    <property type="entry name" value="6hp_glycosidase-like_sf"/>
</dbReference>
<dbReference type="Pfam" id="PF00759">
    <property type="entry name" value="Glyco_hydro_9"/>
    <property type="match status" value="1"/>
</dbReference>
<dbReference type="Pfam" id="PF02927">
    <property type="entry name" value="CelD_N"/>
    <property type="match status" value="1"/>
</dbReference>
<comment type="similarity">
    <text evidence="1">Belongs to the glycosyl hydrolase 9 (cellulase E) family.</text>
</comment>
<evidence type="ECO:0000259" key="4">
    <source>
        <dbReference type="Pfam" id="PF00759"/>
    </source>
</evidence>
<dbReference type="OrthoDB" id="9808897at2"/>
<accession>A0A5C6FQQ8</accession>
<dbReference type="GO" id="GO:0000272">
    <property type="term" value="P:polysaccharide catabolic process"/>
    <property type="evidence" value="ECO:0007669"/>
    <property type="project" value="UniProtKB-KW"/>
</dbReference>
<evidence type="ECO:0000256" key="1">
    <source>
        <dbReference type="ARBA" id="ARBA00007072"/>
    </source>
</evidence>
<gene>
    <name evidence="6" type="primary">celD</name>
    <name evidence="6" type="ORF">V7x_01480</name>
</gene>
<comment type="caution">
    <text evidence="6">The sequence shown here is derived from an EMBL/GenBank/DDBJ whole genome shotgun (WGS) entry which is preliminary data.</text>
</comment>
<feature type="domain" description="Cellulase Ig-like" evidence="5">
    <location>
        <begin position="195"/>
        <end position="292"/>
    </location>
</feature>
<dbReference type="AlphaFoldDB" id="A0A5C6FQQ8"/>
<keyword evidence="6" id="KW-0326">Glycosidase</keyword>
<feature type="domain" description="Glycoside hydrolase family 9" evidence="4">
    <location>
        <begin position="306"/>
        <end position="711"/>
    </location>
</feature>
<dbReference type="GO" id="GO:0008810">
    <property type="term" value="F:cellulase activity"/>
    <property type="evidence" value="ECO:0007669"/>
    <property type="project" value="UniProtKB-EC"/>
</dbReference>
<dbReference type="Gene3D" id="1.50.10.10">
    <property type="match status" value="1"/>
</dbReference>
<evidence type="ECO:0000256" key="3">
    <source>
        <dbReference type="ARBA" id="ARBA00023326"/>
    </source>
</evidence>
<reference evidence="6 7" key="1">
    <citation type="submission" date="2019-02" db="EMBL/GenBank/DDBJ databases">
        <title>Deep-cultivation of Planctomycetes and their phenomic and genomic characterization uncovers novel biology.</title>
        <authorList>
            <person name="Wiegand S."/>
            <person name="Jogler M."/>
            <person name="Boedeker C."/>
            <person name="Pinto D."/>
            <person name="Vollmers J."/>
            <person name="Rivas-Marin E."/>
            <person name="Kohn T."/>
            <person name="Peeters S.H."/>
            <person name="Heuer A."/>
            <person name="Rast P."/>
            <person name="Oberbeckmann S."/>
            <person name="Bunk B."/>
            <person name="Jeske O."/>
            <person name="Meyerdierks A."/>
            <person name="Storesund J.E."/>
            <person name="Kallscheuer N."/>
            <person name="Luecker S."/>
            <person name="Lage O.M."/>
            <person name="Pohl T."/>
            <person name="Merkel B.J."/>
            <person name="Hornburger P."/>
            <person name="Mueller R.-W."/>
            <person name="Bruemmer F."/>
            <person name="Labrenz M."/>
            <person name="Spormann A.M."/>
            <person name="Op Den Camp H."/>
            <person name="Overmann J."/>
            <person name="Amann R."/>
            <person name="Jetten M.S.M."/>
            <person name="Mascher T."/>
            <person name="Medema M.H."/>
            <person name="Devos D.P."/>
            <person name="Kaster A.-K."/>
            <person name="Ovreas L."/>
            <person name="Rohde M."/>
            <person name="Galperin M.Y."/>
            <person name="Jogler C."/>
        </authorList>
    </citation>
    <scope>NUCLEOTIDE SEQUENCE [LARGE SCALE GENOMIC DNA]</scope>
    <source>
        <strain evidence="6 7">V7</strain>
    </source>
</reference>
<organism evidence="6 7">
    <name type="scientific">Crateriforma conspicua</name>
    <dbReference type="NCBI Taxonomy" id="2527996"/>
    <lineage>
        <taxon>Bacteria</taxon>
        <taxon>Pseudomonadati</taxon>
        <taxon>Planctomycetota</taxon>
        <taxon>Planctomycetia</taxon>
        <taxon>Planctomycetales</taxon>
        <taxon>Planctomycetaceae</taxon>
        <taxon>Crateriforma</taxon>
    </lineage>
</organism>
<dbReference type="InterPro" id="IPR001701">
    <property type="entry name" value="Glyco_hydro_9"/>
</dbReference>
<dbReference type="InterPro" id="IPR004197">
    <property type="entry name" value="Cellulase_Ig-like"/>
</dbReference>
<evidence type="ECO:0000313" key="6">
    <source>
        <dbReference type="EMBL" id="TWU64604.1"/>
    </source>
</evidence>
<proteinExistence type="inferred from homology"/>
<dbReference type="EC" id="3.2.1.4" evidence="6"/>
<protein>
    <submittedName>
        <fullName evidence="6">Endoglucanase D</fullName>
        <ecNumber evidence="6">3.2.1.4</ecNumber>
    </submittedName>
</protein>
<keyword evidence="2" id="KW-0119">Carbohydrate metabolism</keyword>
<dbReference type="EMBL" id="SJPZ01000001">
    <property type="protein sequence ID" value="TWU64604.1"/>
    <property type="molecule type" value="Genomic_DNA"/>
</dbReference>
<dbReference type="RefSeq" id="WP_146410258.1">
    <property type="nucleotide sequence ID" value="NZ_SJPZ01000001.1"/>
</dbReference>
<keyword evidence="6" id="KW-0378">Hydrolase</keyword>
<dbReference type="InterPro" id="IPR013783">
    <property type="entry name" value="Ig-like_fold"/>
</dbReference>
<dbReference type="Proteomes" id="UP000316476">
    <property type="component" value="Unassembled WGS sequence"/>
</dbReference>
<dbReference type="InterPro" id="IPR008928">
    <property type="entry name" value="6-hairpin_glycosidase_sf"/>
</dbReference>
<dbReference type="InterPro" id="IPR014756">
    <property type="entry name" value="Ig_E-set"/>
</dbReference>
<dbReference type="Gene3D" id="2.60.40.10">
    <property type="entry name" value="Immunoglobulins"/>
    <property type="match status" value="1"/>
</dbReference>
<evidence type="ECO:0000313" key="7">
    <source>
        <dbReference type="Proteomes" id="UP000316476"/>
    </source>
</evidence>
<dbReference type="SUPFAM" id="SSF48208">
    <property type="entry name" value="Six-hairpin glycosidases"/>
    <property type="match status" value="1"/>
</dbReference>
<dbReference type="CDD" id="cd02850">
    <property type="entry name" value="E_set_Cellulase_N"/>
    <property type="match status" value="1"/>
</dbReference>
<keyword evidence="3" id="KW-0624">Polysaccharide degradation</keyword>
<evidence type="ECO:0000259" key="5">
    <source>
        <dbReference type="Pfam" id="PF02927"/>
    </source>
</evidence>
<evidence type="ECO:0000256" key="2">
    <source>
        <dbReference type="ARBA" id="ARBA00023277"/>
    </source>
</evidence>
<sequence length="771" mass="87044">MRIPILYLCSCTLLFGKAVIAETHRLPVVEHVGAVAPDVLCLRIRAKDIVFGEQSAYQRQPGDEIKISHHRVIIRDGKPFAYLVGPSDDLMQSFDRVVGEPLDPKWASRRGSYRISSDDDPHYRKPVEPVAVYRKSKPFSNTHEEGKAHFAEEHFLYLKMPSEIREGDSYQVQFVGGNLQQPVIDYQHDPRTARSEAVHVSQVGFRPDDPVKLAYLSHWMGDGGGVAYPPNPSFKLVDAETGRVVHSGLGKLTFAKQRPALNGKNNALANVVTLDFSRVSEPGRYRVSVDRIGCSYPFRIDDRVWADAFYKSVRGLFHQRSGIELGPPHTDFRRPRSFHPDDGMTVYQSTFTHGLPGAKGNGIFEKLIAGKTDEVVPNAWGGYMDAGDWDRRPVHLIIGPMLFDLYEMNPDFFRVFDLNLPESGDSLPDVINEALWVIDFHKRIQTEDGGIRAGIESAAHPRRGECSWQESLDVMAFAPNPAISYEYAGAAARAAWWLKQFGDDRYQDYESSAMRAYRWAGDNASRFVSGPSPYAKQRCLTALEFWRLTGDTAWHAEFLKTFPDEAGRLGDYEEAIWLYLNFDFPNKNDRVVERCRRWFLQRADSLADNASETAFNWIQPGDSHANTGTFTTPLHVPTLVRAFQLTGQTKYLKAAILGCQCGAGANPMNLCFTTGVGSHWPPHILHLDSRRSHQPAPPGITIQGPRDIQRYRNYGFHRQAEPHVYPAMTTWPNLEAFWNNGGDPRTTEFTVFRLLLPNAYVWGALAAREDL</sequence>
<dbReference type="SUPFAM" id="SSF81296">
    <property type="entry name" value="E set domains"/>
    <property type="match status" value="1"/>
</dbReference>
<name>A0A5C6FQQ8_9PLAN</name>